<dbReference type="eggNOG" id="ENOG502QWTE">
    <property type="taxonomic scope" value="Eukaryota"/>
</dbReference>
<accession>A0A1S2XXQ9</accession>
<dbReference type="Proteomes" id="UP000087171">
    <property type="component" value="Chromosome Ca4"/>
</dbReference>
<reference evidence="4" key="1">
    <citation type="journal article" date="2013" name="Nat. Biotechnol.">
        <title>Draft genome sequence of chickpea (Cicer arietinum) provides a resource for trait improvement.</title>
        <authorList>
            <person name="Varshney R.K."/>
            <person name="Song C."/>
            <person name="Saxena R.K."/>
            <person name="Azam S."/>
            <person name="Yu S."/>
            <person name="Sharpe A.G."/>
            <person name="Cannon S."/>
            <person name="Baek J."/>
            <person name="Rosen B.D."/>
            <person name="Tar'an B."/>
            <person name="Millan T."/>
            <person name="Zhang X."/>
            <person name="Ramsay L.D."/>
            <person name="Iwata A."/>
            <person name="Wang Y."/>
            <person name="Nelson W."/>
            <person name="Farmer A.D."/>
            <person name="Gaur P.M."/>
            <person name="Soderlund C."/>
            <person name="Penmetsa R.V."/>
            <person name="Xu C."/>
            <person name="Bharti A.K."/>
            <person name="He W."/>
            <person name="Winter P."/>
            <person name="Zhao S."/>
            <person name="Hane J.K."/>
            <person name="Carrasquilla-Garcia N."/>
            <person name="Condie J.A."/>
            <person name="Upadhyaya H.D."/>
            <person name="Luo M.C."/>
            <person name="Thudi M."/>
            <person name="Gowda C.L."/>
            <person name="Singh N.P."/>
            <person name="Lichtenzveig J."/>
            <person name="Gali K.K."/>
            <person name="Rubio J."/>
            <person name="Nadarajan N."/>
            <person name="Dolezel J."/>
            <person name="Bansal K.C."/>
            <person name="Xu X."/>
            <person name="Edwards D."/>
            <person name="Zhang G."/>
            <person name="Kahl G."/>
            <person name="Gil J."/>
            <person name="Singh K.B."/>
            <person name="Datta S.K."/>
            <person name="Jackson S.A."/>
            <person name="Wang J."/>
            <person name="Cook D.R."/>
        </authorList>
    </citation>
    <scope>NUCLEOTIDE SEQUENCE [LARGE SCALE GENOMIC DNA]</scope>
    <source>
        <strain evidence="4">cv. CDC Frontier</strain>
    </source>
</reference>
<feature type="domain" description="MHD1" evidence="2">
    <location>
        <begin position="559"/>
        <end position="701"/>
    </location>
</feature>
<dbReference type="STRING" id="3827.A0A1S2XXQ9"/>
<dbReference type="OrthoDB" id="2015333at2759"/>
<dbReference type="RefSeq" id="XP_004495307.1">
    <property type="nucleotide sequence ID" value="XM_004495250.3"/>
</dbReference>
<evidence type="ECO:0000313" key="5">
    <source>
        <dbReference type="RefSeq" id="XP_004495307.1"/>
    </source>
</evidence>
<dbReference type="PROSITE" id="PS51258">
    <property type="entry name" value="MHD1"/>
    <property type="match status" value="1"/>
</dbReference>
<dbReference type="PaxDb" id="3827-XP_004495308.1"/>
<dbReference type="PROSITE" id="PS51259">
    <property type="entry name" value="MHD2"/>
    <property type="match status" value="1"/>
</dbReference>
<dbReference type="PANTHER" id="PTHR31280">
    <property type="entry name" value="PROTEIN UNC-13 HOMOLOG"/>
    <property type="match status" value="1"/>
</dbReference>
<dbReference type="InterPro" id="IPR014772">
    <property type="entry name" value="Munc13_dom-2"/>
</dbReference>
<evidence type="ECO:0000313" key="4">
    <source>
        <dbReference type="Proteomes" id="UP000087171"/>
    </source>
</evidence>
<dbReference type="KEGG" id="cam:101512395"/>
<feature type="region of interest" description="Disordered" evidence="1">
    <location>
        <begin position="117"/>
        <end position="149"/>
    </location>
</feature>
<keyword evidence="4" id="KW-1185">Reference proteome</keyword>
<sequence length="1017" mass="114309">MGQHSRRESYPSVLSSRLDFHQRRLETIAGEDLQWPFEKLEGLSADDVRETAYEIFFTSCRSSPGFGGRHALTFYSNHENNGGGGGDGGKSNQVVTKPTSRVKRTLGLKLVKRSPSRRMVGGGVSSTPSSPVGGAVSPLSNTVPPFRPRRPMTAAEIMRQQMRVTEHDDNKLRKTLLRTLVGQMGRRAETIILPLELLRHLKPSEFSDSQEYHMWQKRQLKILEAGLLLNPSLPLENNNTFASRLRDIIHSSDSKPIDIGKNSDTMRTLCNSVVSLTWRSHNGTPTDVCHWADGFPFNLHLYTSLLHSIFDIRDETQVLDEVDELLELIKKTWSTLGITLPIHNICFTWVLFQQYVATGQMEPDLLSASHAMLTEVANDAKREKDSLYVNTLSSVLTSMQTWAEKRLLNYHEYFQRGNVAQIENLVPVALLVSKISGEDLTITDGEKGDRGDITIVDSSDDRIDYYIRSSMKNAFEKALEAVNAKSGEFERKKESSDVLLQLAQETEALVMKERQHFSPILRKWHPTSGAIAALMLHTCYGQVLRQYVSEVSSLTTESVQVLQRSSKLEKLIVQIVVEDSTECDDGGKTVVREMVPFDVDSIILSLLGRWIDESLNKGKESLQRAKETETWNPKSKSECYAQSAAELMKLVAITVDEFFQVPIAITEDLVQDLVDGLENLFLDYMKFVAACGSKQSYVPLLPPLTRCNGESKLMKLWKKAVPCSSGFEDMHGVYETREGHNPHPSNSRGTERLYVRLNTLHYLLTNINSLEKSISMNPGIVPSNRLRFRNSRRAQSNNTCYFETVNLSILAACQHVSEVAAYRLVFLDSSSVFYDSLYLGGVTRGQIRPVLRIMKQNLSLTSTILTGRAQPLAMKEVMKACFDTFLMVLLAGGTSRMFHRHDHEVIQEEFEDLKRVFCTCVEGLIAENVVDAEAAVVEGVIALMGQSTEQLVEDFSIVTCESSGIGVMGNGQKLPMPPTTCKWNRADPNTILRVLCYRNDRAANHFLKRTFQLAKRT</sequence>
<evidence type="ECO:0000259" key="3">
    <source>
        <dbReference type="PROSITE" id="PS51259"/>
    </source>
</evidence>
<dbReference type="RefSeq" id="XP_012569845.1">
    <property type="nucleotide sequence ID" value="XM_012714391.2"/>
</dbReference>
<feature type="compositionally biased region" description="Low complexity" evidence="1">
    <location>
        <begin position="125"/>
        <end position="138"/>
    </location>
</feature>
<dbReference type="GeneID" id="101512395"/>
<proteinExistence type="predicted"/>
<reference evidence="5 6" key="2">
    <citation type="submission" date="2023-09" db="UniProtKB">
        <authorList>
            <consortium name="RefSeq"/>
        </authorList>
    </citation>
    <scope>IDENTIFICATION</scope>
    <source>
        <tissue evidence="5 6">Etiolated seedlings</tissue>
    </source>
</reference>
<name>A0A1S2XXQ9_CICAR</name>
<dbReference type="AlphaFoldDB" id="A0A1S2XXQ9"/>
<dbReference type="PANTHER" id="PTHR31280:SF18">
    <property type="entry name" value="DUF810 FAMILY PROTEIN"/>
    <property type="match status" value="1"/>
</dbReference>
<dbReference type="Pfam" id="PF25761">
    <property type="entry name" value="TPR_PATROL1"/>
    <property type="match status" value="1"/>
</dbReference>
<protein>
    <submittedName>
        <fullName evidence="5">Protein unc-13 homolog isoform X1</fullName>
    </submittedName>
    <submittedName>
        <fullName evidence="6">Protein unc-13 homolog isoform X2</fullName>
    </submittedName>
</protein>
<dbReference type="InterPro" id="IPR014770">
    <property type="entry name" value="Munc13_1"/>
</dbReference>
<organism evidence="5">
    <name type="scientific">Cicer arietinum</name>
    <name type="common">Chickpea</name>
    <name type="synonym">Garbanzo</name>
    <dbReference type="NCBI Taxonomy" id="3827"/>
    <lineage>
        <taxon>Eukaryota</taxon>
        <taxon>Viridiplantae</taxon>
        <taxon>Streptophyta</taxon>
        <taxon>Embryophyta</taxon>
        <taxon>Tracheophyta</taxon>
        <taxon>Spermatophyta</taxon>
        <taxon>Magnoliopsida</taxon>
        <taxon>eudicotyledons</taxon>
        <taxon>Gunneridae</taxon>
        <taxon>Pentapetalae</taxon>
        <taxon>rosids</taxon>
        <taxon>fabids</taxon>
        <taxon>Fabales</taxon>
        <taxon>Fabaceae</taxon>
        <taxon>Papilionoideae</taxon>
        <taxon>50 kb inversion clade</taxon>
        <taxon>NPAAA clade</taxon>
        <taxon>Hologalegina</taxon>
        <taxon>IRL clade</taxon>
        <taxon>Cicereae</taxon>
        <taxon>Cicer</taxon>
    </lineage>
</organism>
<dbReference type="InterPro" id="IPR057984">
    <property type="entry name" value="PATROL1_C"/>
</dbReference>
<dbReference type="InterPro" id="IPR008528">
    <property type="entry name" value="unc-13_homologue"/>
</dbReference>
<feature type="domain" description="MHD2" evidence="3">
    <location>
        <begin position="844"/>
        <end position="955"/>
    </location>
</feature>
<gene>
    <name evidence="5 6" type="primary">LOC101512395</name>
</gene>
<evidence type="ECO:0000259" key="2">
    <source>
        <dbReference type="PROSITE" id="PS51258"/>
    </source>
</evidence>
<evidence type="ECO:0000256" key="1">
    <source>
        <dbReference type="SAM" id="MobiDB-lite"/>
    </source>
</evidence>
<evidence type="ECO:0000313" key="6">
    <source>
        <dbReference type="RefSeq" id="XP_012569845.1"/>
    </source>
</evidence>